<evidence type="ECO:0000256" key="1">
    <source>
        <dbReference type="SAM" id="MobiDB-lite"/>
    </source>
</evidence>
<reference evidence="3 4" key="1">
    <citation type="submission" date="2018-12" db="EMBL/GenBank/DDBJ databases">
        <title>Draft genome sequence of Embleya hyalina NBRC 13850T.</title>
        <authorList>
            <person name="Komaki H."/>
            <person name="Hosoyama A."/>
            <person name="Kimura A."/>
            <person name="Ichikawa N."/>
            <person name="Tamura T."/>
        </authorList>
    </citation>
    <scope>NUCLEOTIDE SEQUENCE [LARGE SCALE GENOMIC DNA]</scope>
    <source>
        <strain evidence="3 4">NBRC 13850</strain>
    </source>
</reference>
<gene>
    <name evidence="3" type="ORF">EHYA_02066</name>
</gene>
<evidence type="ECO:0000256" key="2">
    <source>
        <dbReference type="SAM" id="Phobius"/>
    </source>
</evidence>
<organism evidence="3 4">
    <name type="scientific">Embleya hyalina</name>
    <dbReference type="NCBI Taxonomy" id="516124"/>
    <lineage>
        <taxon>Bacteria</taxon>
        <taxon>Bacillati</taxon>
        <taxon>Actinomycetota</taxon>
        <taxon>Actinomycetes</taxon>
        <taxon>Kitasatosporales</taxon>
        <taxon>Streptomycetaceae</taxon>
        <taxon>Embleya</taxon>
    </lineage>
</organism>
<evidence type="ECO:0000313" key="4">
    <source>
        <dbReference type="Proteomes" id="UP000286931"/>
    </source>
</evidence>
<keyword evidence="4" id="KW-1185">Reference proteome</keyword>
<feature type="transmembrane region" description="Helical" evidence="2">
    <location>
        <begin position="35"/>
        <end position="53"/>
    </location>
</feature>
<keyword evidence="2" id="KW-1133">Transmembrane helix</keyword>
<dbReference type="Proteomes" id="UP000286931">
    <property type="component" value="Unassembled WGS sequence"/>
</dbReference>
<dbReference type="AlphaFoldDB" id="A0A401YIH2"/>
<comment type="caution">
    <text evidence="3">The sequence shown here is derived from an EMBL/GenBank/DDBJ whole genome shotgun (WGS) entry which is preliminary data.</text>
</comment>
<evidence type="ECO:0000313" key="3">
    <source>
        <dbReference type="EMBL" id="GCD94400.1"/>
    </source>
</evidence>
<keyword evidence="2" id="KW-0472">Membrane</keyword>
<dbReference type="EMBL" id="BIFH01000015">
    <property type="protein sequence ID" value="GCD94400.1"/>
    <property type="molecule type" value="Genomic_DNA"/>
</dbReference>
<keyword evidence="2" id="KW-0812">Transmembrane</keyword>
<name>A0A401YIH2_9ACTN</name>
<feature type="region of interest" description="Disordered" evidence="1">
    <location>
        <begin position="1"/>
        <end position="29"/>
    </location>
</feature>
<protein>
    <submittedName>
        <fullName evidence="3">Uncharacterized protein</fullName>
    </submittedName>
</protein>
<sequence length="54" mass="6069">MTVTMSHTGPAVPSRPPRPTSNEVSPMTRPDQTDYIWFVLFIIYEPFAGVCTLL</sequence>
<accession>A0A401YIH2</accession>
<proteinExistence type="predicted"/>